<feature type="chain" id="PRO_5047307533" evidence="1">
    <location>
        <begin position="34"/>
        <end position="271"/>
    </location>
</feature>
<dbReference type="Proteomes" id="UP000436655">
    <property type="component" value="Unassembled WGS sequence"/>
</dbReference>
<gene>
    <name evidence="2" type="ORF">FHL03_11715</name>
</gene>
<evidence type="ECO:0000313" key="2">
    <source>
        <dbReference type="EMBL" id="MQS46118.1"/>
    </source>
</evidence>
<sequence>MGILIMNKKLTAIVVAATALLLLFFVKPGNVQATTTDSSNDPIIFVPGAFDNDEGWDNMMTLIDPNAQHSVTKLNAMPNGQVLRKDIRTVNNDQRPIVILSFQVNAYKEDVISKDANALRDALSIYNQKTPFTNADIIGHSNGGSITTTYLEQNATKPGFKFHFNHFISAGTPYNFQAGNGAANTPFLNILIANSSQLPKDLQVTNIIGSNATSDASDGVVSRDSAMSGSKIFDGKVATFKQIHISGDDALHANQASSPQVASIIESTLGL</sequence>
<keyword evidence="2" id="KW-0378">Hydrolase</keyword>
<proteinExistence type="predicted"/>
<dbReference type="Pfam" id="PF06028">
    <property type="entry name" value="DUF915"/>
    <property type="match status" value="1"/>
</dbReference>
<feature type="signal peptide" evidence="1">
    <location>
        <begin position="1"/>
        <end position="33"/>
    </location>
</feature>
<keyword evidence="3" id="KW-1185">Reference proteome</keyword>
<dbReference type="Gene3D" id="3.40.50.1820">
    <property type="entry name" value="alpha/beta hydrolase"/>
    <property type="match status" value="1"/>
</dbReference>
<protein>
    <submittedName>
        <fullName evidence="2">Alpha/beta hydrolase</fullName>
    </submittedName>
</protein>
<reference evidence="2 3" key="1">
    <citation type="journal article" date="2019" name="Syst. Appl. Microbiol.">
        <title>Polyphasic characterization of two novel Lactobacillus spp. isolated from blown salami packages: Description of Lactobacillus halodurans sp. nov. and Lactobacillus salsicarnum sp. nov.</title>
        <authorList>
            <person name="Schuster J.A."/>
            <person name="Klingl A."/>
            <person name="Vogel R.F."/>
            <person name="Ehrmann M.A."/>
        </authorList>
    </citation>
    <scope>NUCLEOTIDE SEQUENCE [LARGE SCALE GENOMIC DNA]</scope>
    <source>
        <strain evidence="2 3">TMW 1.2098</strain>
    </source>
</reference>
<organism evidence="2 3">
    <name type="scientific">Companilactobacillus mishanensis</name>
    <dbReference type="NCBI Taxonomy" id="2486008"/>
    <lineage>
        <taxon>Bacteria</taxon>
        <taxon>Bacillati</taxon>
        <taxon>Bacillota</taxon>
        <taxon>Bacilli</taxon>
        <taxon>Lactobacillales</taxon>
        <taxon>Lactobacillaceae</taxon>
        <taxon>Companilactobacillus</taxon>
    </lineage>
</organism>
<dbReference type="GO" id="GO:0016787">
    <property type="term" value="F:hydrolase activity"/>
    <property type="evidence" value="ECO:0007669"/>
    <property type="project" value="UniProtKB-KW"/>
</dbReference>
<name>A0ABW9PA92_9LACO</name>
<dbReference type="SUPFAM" id="SSF53474">
    <property type="entry name" value="alpha/beta-Hydrolases"/>
    <property type="match status" value="1"/>
</dbReference>
<accession>A0ABW9PA92</accession>
<dbReference type="InterPro" id="IPR010315">
    <property type="entry name" value="DUF915_hydro-like"/>
</dbReference>
<keyword evidence="1" id="KW-0732">Signal</keyword>
<dbReference type="EMBL" id="VDFN01000029">
    <property type="protein sequence ID" value="MQS46118.1"/>
    <property type="molecule type" value="Genomic_DNA"/>
</dbReference>
<dbReference type="InterPro" id="IPR029058">
    <property type="entry name" value="AB_hydrolase_fold"/>
</dbReference>
<evidence type="ECO:0000313" key="3">
    <source>
        <dbReference type="Proteomes" id="UP000436655"/>
    </source>
</evidence>
<evidence type="ECO:0000256" key="1">
    <source>
        <dbReference type="SAM" id="SignalP"/>
    </source>
</evidence>
<comment type="caution">
    <text evidence="2">The sequence shown here is derived from an EMBL/GenBank/DDBJ whole genome shotgun (WGS) entry which is preliminary data.</text>
</comment>